<dbReference type="InterPro" id="IPR045861">
    <property type="entry name" value="CorA_cytoplasmic_dom"/>
</dbReference>
<keyword evidence="5 6" id="KW-0472">Membrane</keyword>
<dbReference type="CDD" id="cd12827">
    <property type="entry name" value="EcCorA_ZntB-like_u2"/>
    <property type="match status" value="1"/>
</dbReference>
<gene>
    <name evidence="7" type="ORF">EDD72_101241</name>
</gene>
<proteinExistence type="inferred from homology"/>
<evidence type="ECO:0000256" key="3">
    <source>
        <dbReference type="ARBA" id="ARBA00022692"/>
    </source>
</evidence>
<sequence>MIEIYKTIDDQLKKLEELDKGVWVNLTNPTEEEILWVSQQLDLELEHIRAALDEEERPRIETSNGCTLILVDIPIPTVEEHSGLYTTLPLGIILNEDSIVTVSLKKNAIINDFIEGKVKSFYTFKRTRFILQLLYKNATYFLQYLRQIEKTSYRIELELHKSMKNKELIELLDLEKSLVYFSTSLKSNEIVLEKMLKLDSIKKYPEDTDLLEDVMIENKQAIEMASIHINILTGTMDAFASVISNNLNIVMKFLTSITIVLSIPTMIASFFGMNVDVPFENNPHAFMIIVSISTLLSVFISLIFIKRKMF</sequence>
<accession>A0A4R3KLU3</accession>
<feature type="transmembrane region" description="Helical" evidence="6">
    <location>
        <begin position="253"/>
        <end position="273"/>
    </location>
</feature>
<evidence type="ECO:0000256" key="2">
    <source>
        <dbReference type="ARBA" id="ARBA00009765"/>
    </source>
</evidence>
<evidence type="ECO:0000256" key="6">
    <source>
        <dbReference type="SAM" id="Phobius"/>
    </source>
</evidence>
<dbReference type="PANTHER" id="PTHR47891">
    <property type="entry name" value="TRANSPORTER-RELATED"/>
    <property type="match status" value="1"/>
</dbReference>
<comment type="caution">
    <text evidence="7">The sequence shown here is derived from an EMBL/GenBank/DDBJ whole genome shotgun (WGS) entry which is preliminary data.</text>
</comment>
<protein>
    <submittedName>
        <fullName evidence="7">Magnesium transporter</fullName>
    </submittedName>
</protein>
<dbReference type="GO" id="GO:0046873">
    <property type="term" value="F:metal ion transmembrane transporter activity"/>
    <property type="evidence" value="ECO:0007669"/>
    <property type="project" value="InterPro"/>
</dbReference>
<reference evidence="7 8" key="1">
    <citation type="submission" date="2019-03" db="EMBL/GenBank/DDBJ databases">
        <title>Genomic Encyclopedia of Type Strains, Phase IV (KMG-IV): sequencing the most valuable type-strain genomes for metagenomic binning, comparative biology and taxonomic classification.</title>
        <authorList>
            <person name="Goeker M."/>
        </authorList>
    </citation>
    <scope>NUCLEOTIDE SEQUENCE [LARGE SCALE GENOMIC DNA]</scope>
    <source>
        <strain evidence="7 8">DSM 23802</strain>
    </source>
</reference>
<dbReference type="PANTHER" id="PTHR47891:SF2">
    <property type="entry name" value="MAGNESIUM AND COBALT TRANSPORTER"/>
    <property type="match status" value="1"/>
</dbReference>
<dbReference type="Gene3D" id="3.30.460.20">
    <property type="entry name" value="CorA soluble domain-like"/>
    <property type="match status" value="1"/>
</dbReference>
<comment type="similarity">
    <text evidence="2">Belongs to the CorA metal ion transporter (MIT) (TC 1.A.35) family.</text>
</comment>
<feature type="transmembrane region" description="Helical" evidence="6">
    <location>
        <begin position="285"/>
        <end position="305"/>
    </location>
</feature>
<dbReference type="OrthoDB" id="9803416at2"/>
<comment type="subcellular location">
    <subcellularLocation>
        <location evidence="1">Membrane</location>
        <topology evidence="1">Multi-pass membrane protein</topology>
    </subcellularLocation>
</comment>
<dbReference type="SUPFAM" id="SSF144083">
    <property type="entry name" value="Magnesium transport protein CorA, transmembrane region"/>
    <property type="match status" value="1"/>
</dbReference>
<evidence type="ECO:0000256" key="5">
    <source>
        <dbReference type="ARBA" id="ARBA00023136"/>
    </source>
</evidence>
<evidence type="ECO:0000313" key="7">
    <source>
        <dbReference type="EMBL" id="TCS84572.1"/>
    </source>
</evidence>
<evidence type="ECO:0000256" key="1">
    <source>
        <dbReference type="ARBA" id="ARBA00004141"/>
    </source>
</evidence>
<dbReference type="RefSeq" id="WP_132766794.1">
    <property type="nucleotide sequence ID" value="NZ_SMAB01000001.1"/>
</dbReference>
<dbReference type="EMBL" id="SMAB01000001">
    <property type="protein sequence ID" value="TCS84572.1"/>
    <property type="molecule type" value="Genomic_DNA"/>
</dbReference>
<dbReference type="InterPro" id="IPR047199">
    <property type="entry name" value="CorA-like"/>
</dbReference>
<dbReference type="InterPro" id="IPR045863">
    <property type="entry name" value="CorA_TM1_TM2"/>
</dbReference>
<dbReference type="Pfam" id="PF01544">
    <property type="entry name" value="CorA"/>
    <property type="match status" value="1"/>
</dbReference>
<dbReference type="SUPFAM" id="SSF143865">
    <property type="entry name" value="CorA soluble domain-like"/>
    <property type="match status" value="1"/>
</dbReference>
<keyword evidence="8" id="KW-1185">Reference proteome</keyword>
<dbReference type="InterPro" id="IPR002523">
    <property type="entry name" value="MgTranspt_CorA/ZnTranspt_ZntB"/>
</dbReference>
<organism evidence="7 8">
    <name type="scientific">Tepidibacillus fermentans</name>
    <dbReference type="NCBI Taxonomy" id="1281767"/>
    <lineage>
        <taxon>Bacteria</taxon>
        <taxon>Bacillati</taxon>
        <taxon>Bacillota</taxon>
        <taxon>Bacilli</taxon>
        <taxon>Bacillales</taxon>
        <taxon>Bacillaceae</taxon>
        <taxon>Tepidibacillus</taxon>
    </lineage>
</organism>
<dbReference type="GO" id="GO:0016020">
    <property type="term" value="C:membrane"/>
    <property type="evidence" value="ECO:0007669"/>
    <property type="project" value="UniProtKB-SubCell"/>
</dbReference>
<dbReference type="AlphaFoldDB" id="A0A4R3KLU3"/>
<evidence type="ECO:0000256" key="4">
    <source>
        <dbReference type="ARBA" id="ARBA00022989"/>
    </source>
</evidence>
<dbReference type="Gene3D" id="1.20.58.340">
    <property type="entry name" value="Magnesium transport protein CorA, transmembrane region"/>
    <property type="match status" value="2"/>
</dbReference>
<dbReference type="Proteomes" id="UP000295788">
    <property type="component" value="Unassembled WGS sequence"/>
</dbReference>
<evidence type="ECO:0000313" key="8">
    <source>
        <dbReference type="Proteomes" id="UP000295788"/>
    </source>
</evidence>
<keyword evidence="3 6" id="KW-0812">Transmembrane</keyword>
<name>A0A4R3KLU3_9BACI</name>
<keyword evidence="4 6" id="KW-1133">Transmembrane helix</keyword>